<dbReference type="Pfam" id="PF04542">
    <property type="entry name" value="Sigma70_r2"/>
    <property type="match status" value="1"/>
</dbReference>
<dbReference type="InterPro" id="IPR013324">
    <property type="entry name" value="RNA_pol_sigma_r3/r4-like"/>
</dbReference>
<protein>
    <submittedName>
        <fullName evidence="7">RNA polymerase sigma-70 factor, ECF subfamily</fullName>
    </submittedName>
</protein>
<evidence type="ECO:0000256" key="3">
    <source>
        <dbReference type="ARBA" id="ARBA00023082"/>
    </source>
</evidence>
<dbReference type="InterPro" id="IPR013325">
    <property type="entry name" value="RNA_pol_sigma_r2"/>
</dbReference>
<gene>
    <name evidence="7" type="ORF">SAMN04488128_101746</name>
</gene>
<evidence type="ECO:0000256" key="4">
    <source>
        <dbReference type="ARBA" id="ARBA00023163"/>
    </source>
</evidence>
<dbReference type="SUPFAM" id="SSF88946">
    <property type="entry name" value="Sigma2 domain of RNA polymerase sigma factors"/>
    <property type="match status" value="1"/>
</dbReference>
<dbReference type="InterPro" id="IPR036388">
    <property type="entry name" value="WH-like_DNA-bd_sf"/>
</dbReference>
<keyword evidence="3" id="KW-0731">Sigma factor</keyword>
<dbReference type="InterPro" id="IPR007627">
    <property type="entry name" value="RNA_pol_sigma70_r2"/>
</dbReference>
<dbReference type="NCBIfam" id="TIGR02937">
    <property type="entry name" value="sigma70-ECF"/>
    <property type="match status" value="1"/>
</dbReference>
<name>A0A1T4LPY4_9BACT</name>
<dbReference type="STRING" id="634771.SAMN04488128_101746"/>
<dbReference type="PANTHER" id="PTHR43133">
    <property type="entry name" value="RNA POLYMERASE ECF-TYPE SIGMA FACTO"/>
    <property type="match status" value="1"/>
</dbReference>
<dbReference type="PANTHER" id="PTHR43133:SF46">
    <property type="entry name" value="RNA POLYMERASE SIGMA-70 FACTOR ECF SUBFAMILY"/>
    <property type="match status" value="1"/>
</dbReference>
<keyword evidence="4" id="KW-0804">Transcription</keyword>
<evidence type="ECO:0000259" key="5">
    <source>
        <dbReference type="Pfam" id="PF04542"/>
    </source>
</evidence>
<proteinExistence type="inferred from homology"/>
<dbReference type="Gene3D" id="1.10.1740.10">
    <property type="match status" value="1"/>
</dbReference>
<dbReference type="Gene3D" id="1.10.10.10">
    <property type="entry name" value="Winged helix-like DNA-binding domain superfamily/Winged helix DNA-binding domain"/>
    <property type="match status" value="1"/>
</dbReference>
<organism evidence="7 8">
    <name type="scientific">Chitinophaga eiseniae</name>
    <dbReference type="NCBI Taxonomy" id="634771"/>
    <lineage>
        <taxon>Bacteria</taxon>
        <taxon>Pseudomonadati</taxon>
        <taxon>Bacteroidota</taxon>
        <taxon>Chitinophagia</taxon>
        <taxon>Chitinophagales</taxon>
        <taxon>Chitinophagaceae</taxon>
        <taxon>Chitinophaga</taxon>
    </lineage>
</organism>
<sequence>MQNDAAQETILFDRIAEGDEAAFEALFHLYVPRIRPVIRQIIQEEAPVKDIIQEIFLGLWMGRDKLPAVDSPRNWIFKMTYHRSYTWLQKQGVREKARHQLSWSEEEYTNVTEENLSLSETSRLIREAITQLPPQAMKIYLLSREGGLKIADIAGQLNISAQTVKNSLVRSLRTIREYLLRHGISIPLMLLSYSFSHFF</sequence>
<dbReference type="SUPFAM" id="SSF88659">
    <property type="entry name" value="Sigma3 and sigma4 domains of RNA polymerase sigma factors"/>
    <property type="match status" value="1"/>
</dbReference>
<evidence type="ECO:0000256" key="1">
    <source>
        <dbReference type="ARBA" id="ARBA00010641"/>
    </source>
</evidence>
<dbReference type="InterPro" id="IPR014284">
    <property type="entry name" value="RNA_pol_sigma-70_dom"/>
</dbReference>
<dbReference type="RefSeq" id="WP_078667400.1">
    <property type="nucleotide sequence ID" value="NZ_FUWZ01000001.1"/>
</dbReference>
<evidence type="ECO:0000259" key="6">
    <source>
        <dbReference type="Pfam" id="PF08281"/>
    </source>
</evidence>
<accession>A0A1T4LPY4</accession>
<dbReference type="GO" id="GO:0006352">
    <property type="term" value="P:DNA-templated transcription initiation"/>
    <property type="evidence" value="ECO:0007669"/>
    <property type="project" value="InterPro"/>
</dbReference>
<dbReference type="OrthoDB" id="799938at2"/>
<dbReference type="Pfam" id="PF08281">
    <property type="entry name" value="Sigma70_r4_2"/>
    <property type="match status" value="1"/>
</dbReference>
<dbReference type="EMBL" id="FUWZ01000001">
    <property type="protein sequence ID" value="SJZ56598.1"/>
    <property type="molecule type" value="Genomic_DNA"/>
</dbReference>
<keyword evidence="8" id="KW-1185">Reference proteome</keyword>
<evidence type="ECO:0000313" key="7">
    <source>
        <dbReference type="EMBL" id="SJZ56598.1"/>
    </source>
</evidence>
<dbReference type="InterPro" id="IPR013249">
    <property type="entry name" value="RNA_pol_sigma70_r4_t2"/>
</dbReference>
<dbReference type="GO" id="GO:0016987">
    <property type="term" value="F:sigma factor activity"/>
    <property type="evidence" value="ECO:0007669"/>
    <property type="project" value="UniProtKB-KW"/>
</dbReference>
<dbReference type="InterPro" id="IPR039425">
    <property type="entry name" value="RNA_pol_sigma-70-like"/>
</dbReference>
<comment type="similarity">
    <text evidence="1">Belongs to the sigma-70 factor family. ECF subfamily.</text>
</comment>
<dbReference type="Proteomes" id="UP000190367">
    <property type="component" value="Unassembled WGS sequence"/>
</dbReference>
<evidence type="ECO:0000313" key="8">
    <source>
        <dbReference type="Proteomes" id="UP000190367"/>
    </source>
</evidence>
<dbReference type="AlphaFoldDB" id="A0A1T4LPY4"/>
<feature type="domain" description="RNA polymerase sigma-70 region 2" evidence="5">
    <location>
        <begin position="26"/>
        <end position="92"/>
    </location>
</feature>
<dbReference type="GO" id="GO:0003677">
    <property type="term" value="F:DNA binding"/>
    <property type="evidence" value="ECO:0007669"/>
    <property type="project" value="InterPro"/>
</dbReference>
<reference evidence="8" key="1">
    <citation type="submission" date="2017-02" db="EMBL/GenBank/DDBJ databases">
        <authorList>
            <person name="Varghese N."/>
            <person name="Submissions S."/>
        </authorList>
    </citation>
    <scope>NUCLEOTIDE SEQUENCE [LARGE SCALE GENOMIC DNA]</scope>
    <source>
        <strain evidence="8">DSM 22224</strain>
    </source>
</reference>
<evidence type="ECO:0000256" key="2">
    <source>
        <dbReference type="ARBA" id="ARBA00023015"/>
    </source>
</evidence>
<feature type="domain" description="RNA polymerase sigma factor 70 region 4 type 2" evidence="6">
    <location>
        <begin position="123"/>
        <end position="174"/>
    </location>
</feature>
<keyword evidence="2" id="KW-0805">Transcription regulation</keyword>